<feature type="transmembrane region" description="Helical" evidence="7">
    <location>
        <begin position="889"/>
        <end position="907"/>
    </location>
</feature>
<keyword evidence="5 7" id="KW-0472">Membrane</keyword>
<dbReference type="InterPro" id="IPR050369">
    <property type="entry name" value="RBOH/FRE"/>
</dbReference>
<feature type="region of interest" description="Disordered" evidence="6">
    <location>
        <begin position="678"/>
        <end position="697"/>
    </location>
</feature>
<dbReference type="EMBL" id="CM008966">
    <property type="protein sequence ID" value="PNW83741.1"/>
    <property type="molecule type" value="Genomic_DNA"/>
</dbReference>
<feature type="transmembrane region" description="Helical" evidence="7">
    <location>
        <begin position="142"/>
        <end position="163"/>
    </location>
</feature>
<dbReference type="SUPFAM" id="SSF63380">
    <property type="entry name" value="Riboflavin synthase domain-like"/>
    <property type="match status" value="1"/>
</dbReference>
<dbReference type="Pfam" id="PF08022">
    <property type="entry name" value="FAD_binding_8"/>
    <property type="match status" value="1"/>
</dbReference>
<organism evidence="9 10">
    <name type="scientific">Chlamydomonas reinhardtii</name>
    <name type="common">Chlamydomonas smithii</name>
    <dbReference type="NCBI Taxonomy" id="3055"/>
    <lineage>
        <taxon>Eukaryota</taxon>
        <taxon>Viridiplantae</taxon>
        <taxon>Chlorophyta</taxon>
        <taxon>core chlorophytes</taxon>
        <taxon>Chlorophyceae</taxon>
        <taxon>CS clade</taxon>
        <taxon>Chlamydomonadales</taxon>
        <taxon>Chlamydomonadaceae</taxon>
        <taxon>Chlamydomonas</taxon>
    </lineage>
</organism>
<dbReference type="GeneID" id="5723312"/>
<dbReference type="KEGG" id="cre:CHLRE_05g241400v5"/>
<evidence type="ECO:0000256" key="5">
    <source>
        <dbReference type="ARBA" id="ARBA00023136"/>
    </source>
</evidence>
<feature type="compositionally biased region" description="Basic residues" evidence="6">
    <location>
        <begin position="614"/>
        <end position="630"/>
    </location>
</feature>
<keyword evidence="4" id="KW-0560">Oxidoreductase</keyword>
<evidence type="ECO:0000259" key="8">
    <source>
        <dbReference type="PROSITE" id="PS51384"/>
    </source>
</evidence>
<dbReference type="InParanoid" id="A0A2K3DT84"/>
<evidence type="ECO:0000256" key="2">
    <source>
        <dbReference type="ARBA" id="ARBA00022692"/>
    </source>
</evidence>
<dbReference type="InterPro" id="IPR017938">
    <property type="entry name" value="Riboflavin_synthase-like_b-brl"/>
</dbReference>
<dbReference type="PANTHER" id="PTHR11972">
    <property type="entry name" value="NADPH OXIDASE"/>
    <property type="match status" value="1"/>
</dbReference>
<dbReference type="InterPro" id="IPR039261">
    <property type="entry name" value="FNR_nucleotide-bd"/>
</dbReference>
<dbReference type="SUPFAM" id="SSF52343">
    <property type="entry name" value="Ferredoxin reductase-like, C-terminal NADP-linked domain"/>
    <property type="match status" value="1"/>
</dbReference>
<feature type="transmembrane region" description="Helical" evidence="7">
    <location>
        <begin position="260"/>
        <end position="278"/>
    </location>
</feature>
<dbReference type="Gramene" id="PNW83741">
    <property type="protein sequence ID" value="PNW83741"/>
    <property type="gene ID" value="CHLRE_05g241400v5"/>
</dbReference>
<feature type="transmembrane region" description="Helical" evidence="7">
    <location>
        <begin position="284"/>
        <end position="304"/>
    </location>
</feature>
<feature type="transmembrane region" description="Helical" evidence="7">
    <location>
        <begin position="193"/>
        <end position="217"/>
    </location>
</feature>
<dbReference type="PROSITE" id="PS51384">
    <property type="entry name" value="FAD_FR"/>
    <property type="match status" value="1"/>
</dbReference>
<evidence type="ECO:0000256" key="3">
    <source>
        <dbReference type="ARBA" id="ARBA00022989"/>
    </source>
</evidence>
<protein>
    <recommendedName>
        <fullName evidence="8">FAD-binding FR-type domain-containing protein</fullName>
    </recommendedName>
</protein>
<feature type="transmembrane region" description="Helical" evidence="7">
    <location>
        <begin position="91"/>
        <end position="108"/>
    </location>
</feature>
<dbReference type="RefSeq" id="XP_042924943.1">
    <property type="nucleotide sequence ID" value="XM_043062380.1"/>
</dbReference>
<keyword evidence="2 7" id="KW-0812">Transmembrane</keyword>
<feature type="transmembrane region" description="Helical" evidence="7">
    <location>
        <begin position="52"/>
        <end position="70"/>
    </location>
</feature>
<feature type="compositionally biased region" description="Pro residues" evidence="6">
    <location>
        <begin position="662"/>
        <end position="671"/>
    </location>
</feature>
<evidence type="ECO:0000313" key="10">
    <source>
        <dbReference type="Proteomes" id="UP000006906"/>
    </source>
</evidence>
<dbReference type="Pfam" id="PF01794">
    <property type="entry name" value="Ferric_reduct"/>
    <property type="match status" value="1"/>
</dbReference>
<dbReference type="InterPro" id="IPR013112">
    <property type="entry name" value="FAD-bd_8"/>
</dbReference>
<feature type="transmembrane region" description="Helical" evidence="7">
    <location>
        <begin position="229"/>
        <end position="253"/>
    </location>
</feature>
<dbReference type="InterPro" id="IPR013130">
    <property type="entry name" value="Fe3_Rdtase_TM_dom"/>
</dbReference>
<comment type="subcellular location">
    <subcellularLocation>
        <location evidence="1">Membrane</location>
        <topology evidence="1">Multi-pass membrane protein</topology>
    </subcellularLocation>
</comment>
<dbReference type="AlphaFoldDB" id="A0A2K3DT84"/>
<proteinExistence type="predicted"/>
<gene>
    <name evidence="9" type="ORF">CHLRE_05g241400v5</name>
</gene>
<dbReference type="GO" id="GO:0016491">
    <property type="term" value="F:oxidoreductase activity"/>
    <property type="evidence" value="ECO:0007669"/>
    <property type="project" value="UniProtKB-KW"/>
</dbReference>
<dbReference type="SFLD" id="SFLDS00052">
    <property type="entry name" value="Ferric_Reductase_Domain"/>
    <property type="match status" value="1"/>
</dbReference>
<dbReference type="OMA" id="WFRGFSF"/>
<dbReference type="GO" id="GO:0005886">
    <property type="term" value="C:plasma membrane"/>
    <property type="evidence" value="ECO:0000318"/>
    <property type="project" value="GO_Central"/>
</dbReference>
<keyword evidence="3 7" id="KW-1133">Transmembrane helix</keyword>
<dbReference type="InterPro" id="IPR017927">
    <property type="entry name" value="FAD-bd_FR_type"/>
</dbReference>
<feature type="region of interest" description="Disordered" evidence="6">
    <location>
        <begin position="961"/>
        <end position="987"/>
    </location>
</feature>
<feature type="compositionally biased region" description="Low complexity" evidence="6">
    <location>
        <begin position="969"/>
        <end position="987"/>
    </location>
</feature>
<feature type="transmembrane region" description="Helical" evidence="7">
    <location>
        <begin position="12"/>
        <end position="32"/>
    </location>
</feature>
<dbReference type="OrthoDB" id="167398at2759"/>
<sequence length="1139" mass="116186">MTYSARIQVPVGWRPCLALLAVAILGTAVVWLSPDESHVWGLPWPWAETIPLAAAINVLLLLGVGVLYAATRPSWRTSAWRPLLPLRARTVIFYAWLFLNAYFYIGGIRNRDFVKKPGWLSQKLVPSRATSMSEGSVRALRIAYNCGMAAAWPLLANLFVALLPVERSLLLLAALGAGHEDGVAAHTWAGTAVATWACVHAVLTQFAMLAAGLWAFIVLPPGNGAETKAVTNFMGLLAWLCLCGLAATSLAAVRRACYNLFIWAHVILAPAMFLFAILHSGLVFWYGFLGLLLYGADVVQRLVLRRRTAAATVTVYPQAAAAAAAAAVVDGGRLPAAGEGGKFVVLRIHTPGPPGCFAGQHVFLRVPGVSAWQWHPYSVAAADDRSFALVVKAHGDWERRLAAAAEQDSALEGGAVSTKMTVCYEGFYGTPDLQAAAASADRMLLFAGGSGITPLAALLQSLLKHPAPLLPPPQEPAAAKAPHAARSSSSAAPLHSSSVMGGGMGAVGVQGAAAAVAGGTEDGDSDEAPRVHLVWAVAHESDAAPLLPLLHAAAGRGWWVDLHVTRPQQQQAAAPVDVSVKGSGSGDALPADPHPLHLRQAHPHLHTVAVALHSSHHPAHHHPAHGHHPPTQHGHVSIPSRNGSSPHTPAATSAAKHKLAAAPPPHAPLLPVPATVKAATAAAAGSRHRTGHKAPPQPLRPWQLSGAACWAVAAAAAAVGALGRVVGRNLFSSYTCVVGRGAGGATAAGGIGEWVEAVRFAFTSAARAAAANAADAAAATGHGAAAADAADMGAWRRLMARLAAAATWAAGDVGSCPPGLAPPLAALGKGAKLKATAEAVALRACRTWGQAVPDLCVKCDPFTERSPLHKAWPCCQAKVCFYGVRAAPLLGWVLGAAAGAALACWVWRAAWRRRRAAAAAAAARGLPAPYDGYALRQPLLLPRQADWLEELKAGIGLGSSSGGGGGGYEAEAADGGADGADASAAEEGYGGGSDACAPGIEPMLEALGYHGGSTGSVGRTAAAAYGAEGGGAGGGGGGPAALRVHYGRPDPDAYIQDAVARLWGLDGVSDALAAAAGGGGAGRSSGKEGLAPIGAGPAAVVGVVVCGPEALQAAAARAFTRHLATACPSSWFRGFSFTT</sequence>
<dbReference type="CDD" id="cd06186">
    <property type="entry name" value="NOX_Duox_like_FAD_NADP"/>
    <property type="match status" value="1"/>
</dbReference>
<reference evidence="9 10" key="1">
    <citation type="journal article" date="2007" name="Science">
        <title>The Chlamydomonas genome reveals the evolution of key animal and plant functions.</title>
        <authorList>
            <person name="Merchant S.S."/>
            <person name="Prochnik S.E."/>
            <person name="Vallon O."/>
            <person name="Harris E.H."/>
            <person name="Karpowicz S.J."/>
            <person name="Witman G.B."/>
            <person name="Terry A."/>
            <person name="Salamov A."/>
            <person name="Fritz-Laylin L.K."/>
            <person name="Marechal-Drouard L."/>
            <person name="Marshall W.F."/>
            <person name="Qu L.H."/>
            <person name="Nelson D.R."/>
            <person name="Sanderfoot A.A."/>
            <person name="Spalding M.H."/>
            <person name="Kapitonov V.V."/>
            <person name="Ren Q."/>
            <person name="Ferris P."/>
            <person name="Lindquist E."/>
            <person name="Shapiro H."/>
            <person name="Lucas S.M."/>
            <person name="Grimwood J."/>
            <person name="Schmutz J."/>
            <person name="Cardol P."/>
            <person name="Cerutti H."/>
            <person name="Chanfreau G."/>
            <person name="Chen C.L."/>
            <person name="Cognat V."/>
            <person name="Croft M.T."/>
            <person name="Dent R."/>
            <person name="Dutcher S."/>
            <person name="Fernandez E."/>
            <person name="Fukuzawa H."/>
            <person name="Gonzalez-Ballester D."/>
            <person name="Gonzalez-Halphen D."/>
            <person name="Hallmann A."/>
            <person name="Hanikenne M."/>
            <person name="Hippler M."/>
            <person name="Inwood W."/>
            <person name="Jabbari K."/>
            <person name="Kalanon M."/>
            <person name="Kuras R."/>
            <person name="Lefebvre P.A."/>
            <person name="Lemaire S.D."/>
            <person name="Lobanov A.V."/>
            <person name="Lohr M."/>
            <person name="Manuell A."/>
            <person name="Meier I."/>
            <person name="Mets L."/>
            <person name="Mittag M."/>
            <person name="Mittelmeier T."/>
            <person name="Moroney J.V."/>
            <person name="Moseley J."/>
            <person name="Napoli C."/>
            <person name="Nedelcu A.M."/>
            <person name="Niyogi K."/>
            <person name="Novoselov S.V."/>
            <person name="Paulsen I.T."/>
            <person name="Pazour G."/>
            <person name="Purton S."/>
            <person name="Ral J.P."/>
            <person name="Riano-Pachon D.M."/>
            <person name="Riekhof W."/>
            <person name="Rymarquis L."/>
            <person name="Schroda M."/>
            <person name="Stern D."/>
            <person name="Umen J."/>
            <person name="Willows R."/>
            <person name="Wilson N."/>
            <person name="Zimmer S.L."/>
            <person name="Allmer J."/>
            <person name="Balk J."/>
            <person name="Bisova K."/>
            <person name="Chen C.J."/>
            <person name="Elias M."/>
            <person name="Gendler K."/>
            <person name="Hauser C."/>
            <person name="Lamb M.R."/>
            <person name="Ledford H."/>
            <person name="Long J.C."/>
            <person name="Minagawa J."/>
            <person name="Page M.D."/>
            <person name="Pan J."/>
            <person name="Pootakham W."/>
            <person name="Roje S."/>
            <person name="Rose A."/>
            <person name="Stahlberg E."/>
            <person name="Terauchi A.M."/>
            <person name="Yang P."/>
            <person name="Ball S."/>
            <person name="Bowler C."/>
            <person name="Dieckmann C.L."/>
            <person name="Gladyshev V.N."/>
            <person name="Green P."/>
            <person name="Jorgensen R."/>
            <person name="Mayfield S."/>
            <person name="Mueller-Roeber B."/>
            <person name="Rajamani S."/>
            <person name="Sayre R.T."/>
            <person name="Brokstein P."/>
            <person name="Dubchak I."/>
            <person name="Goodstein D."/>
            <person name="Hornick L."/>
            <person name="Huang Y.W."/>
            <person name="Jhaveri J."/>
            <person name="Luo Y."/>
            <person name="Martinez D."/>
            <person name="Ngau W.C."/>
            <person name="Otillar B."/>
            <person name="Poliakov A."/>
            <person name="Porter A."/>
            <person name="Szajkowski L."/>
            <person name="Werner G."/>
            <person name="Zhou K."/>
            <person name="Grigoriev I.V."/>
            <person name="Rokhsar D.S."/>
            <person name="Grossman A.R."/>
        </authorList>
    </citation>
    <scope>NUCLEOTIDE SEQUENCE [LARGE SCALE GENOMIC DNA]</scope>
    <source>
        <strain evidence="10">CC-503</strain>
    </source>
</reference>
<dbReference type="PANTHER" id="PTHR11972:SF69">
    <property type="entry name" value="FERRIC REDUCTION OXIDASE 6-RELATED"/>
    <property type="match status" value="1"/>
</dbReference>
<evidence type="ECO:0000313" key="9">
    <source>
        <dbReference type="EMBL" id="PNW83741.1"/>
    </source>
</evidence>
<feature type="transmembrane region" description="Helical" evidence="7">
    <location>
        <begin position="443"/>
        <end position="463"/>
    </location>
</feature>
<evidence type="ECO:0000256" key="6">
    <source>
        <dbReference type="SAM" id="MobiDB-lite"/>
    </source>
</evidence>
<accession>A0A2K3DT84</accession>
<dbReference type="Gene3D" id="3.40.50.80">
    <property type="entry name" value="Nucleotide-binding domain of ferredoxin-NADP reductase (FNR) module"/>
    <property type="match status" value="1"/>
</dbReference>
<feature type="region of interest" description="Disordered" evidence="6">
    <location>
        <begin position="614"/>
        <end position="671"/>
    </location>
</feature>
<feature type="domain" description="FAD-binding FR-type" evidence="8">
    <location>
        <begin position="321"/>
        <end position="434"/>
    </location>
</feature>
<feature type="compositionally biased region" description="Low complexity" evidence="6">
    <location>
        <begin position="645"/>
        <end position="654"/>
    </location>
</feature>
<evidence type="ECO:0000256" key="1">
    <source>
        <dbReference type="ARBA" id="ARBA00004141"/>
    </source>
</evidence>
<feature type="compositionally biased region" description="Low complexity" evidence="6">
    <location>
        <begin position="476"/>
        <end position="497"/>
    </location>
</feature>
<dbReference type="PaxDb" id="3055-EDO99847"/>
<dbReference type="ExpressionAtlas" id="A0A2K3DT84">
    <property type="expression patterns" value="baseline"/>
</dbReference>
<name>A0A2K3DT84_CHLRE</name>
<evidence type="ECO:0000256" key="4">
    <source>
        <dbReference type="ARBA" id="ARBA00023002"/>
    </source>
</evidence>
<feature type="region of interest" description="Disordered" evidence="6">
    <location>
        <begin position="469"/>
        <end position="497"/>
    </location>
</feature>
<feature type="region of interest" description="Disordered" evidence="6">
    <location>
        <begin position="570"/>
        <end position="597"/>
    </location>
</feature>
<evidence type="ECO:0000256" key="7">
    <source>
        <dbReference type="SAM" id="Phobius"/>
    </source>
</evidence>
<keyword evidence="10" id="KW-1185">Reference proteome</keyword>
<dbReference type="Proteomes" id="UP000006906">
    <property type="component" value="Chromosome 5"/>
</dbReference>